<name>X8E3Z6_MYCXE</name>
<dbReference type="PATRIC" id="fig|1299334.3.peg.704"/>
<proteinExistence type="predicted"/>
<protein>
    <submittedName>
        <fullName evidence="2">Putative 3-oxoacyl-[acyl-carrier-protein] reductase</fullName>
    </submittedName>
</protein>
<gene>
    <name evidence="2" type="ORF">I553_3196</name>
</gene>
<dbReference type="AlphaFoldDB" id="X8E3Z6"/>
<evidence type="ECO:0000313" key="2">
    <source>
        <dbReference type="EMBL" id="EUA75304.1"/>
    </source>
</evidence>
<dbReference type="EMBL" id="JAOB01000010">
    <property type="protein sequence ID" value="EUA75304.1"/>
    <property type="molecule type" value="Genomic_DNA"/>
</dbReference>
<dbReference type="Gene3D" id="3.40.50.720">
    <property type="entry name" value="NAD(P)-binding Rossmann-like Domain"/>
    <property type="match status" value="1"/>
</dbReference>
<feature type="region of interest" description="Disordered" evidence="1">
    <location>
        <begin position="65"/>
        <end position="84"/>
    </location>
</feature>
<dbReference type="InterPro" id="IPR036291">
    <property type="entry name" value="NAD(P)-bd_dom_sf"/>
</dbReference>
<feature type="compositionally biased region" description="Polar residues" evidence="1">
    <location>
        <begin position="71"/>
        <end position="84"/>
    </location>
</feature>
<reference evidence="2" key="1">
    <citation type="submission" date="2014-01" db="EMBL/GenBank/DDBJ databases">
        <authorList>
            <person name="Brown-Elliot B."/>
            <person name="Wallace R."/>
            <person name="Lenaerts A."/>
            <person name="Ordway D."/>
            <person name="DeGroote M.A."/>
            <person name="Parker T."/>
            <person name="Sizemore C."/>
            <person name="Tallon L.J."/>
            <person name="Sadzewicz L.K."/>
            <person name="Sengamalay N."/>
            <person name="Fraser C.M."/>
            <person name="Hine E."/>
            <person name="Shefchek K.A."/>
            <person name="Das S.P."/>
            <person name="Tettelin H."/>
        </authorList>
    </citation>
    <scope>NUCLEOTIDE SEQUENCE [LARGE SCALE GENOMIC DNA]</scope>
    <source>
        <strain evidence="2">4042</strain>
    </source>
</reference>
<dbReference type="SUPFAM" id="SSF51735">
    <property type="entry name" value="NAD(P)-binding Rossmann-fold domains"/>
    <property type="match status" value="1"/>
</dbReference>
<organism evidence="2">
    <name type="scientific">Mycobacterium xenopi 4042</name>
    <dbReference type="NCBI Taxonomy" id="1299334"/>
    <lineage>
        <taxon>Bacteria</taxon>
        <taxon>Bacillati</taxon>
        <taxon>Actinomycetota</taxon>
        <taxon>Actinomycetes</taxon>
        <taxon>Mycobacteriales</taxon>
        <taxon>Mycobacteriaceae</taxon>
        <taxon>Mycobacterium</taxon>
    </lineage>
</organism>
<comment type="caution">
    <text evidence="2">The sequence shown here is derived from an EMBL/GenBank/DDBJ whole genome shotgun (WGS) entry which is preliminary data.</text>
</comment>
<sequence length="84" mass="8703">MAVIARSRADLDHAAEELRGLGSADAVGLVADVRDAGQVDKVFAELGDRWAANSTCSSTRSGRARWAASRISPTTSGGRLSTTA</sequence>
<evidence type="ECO:0000256" key="1">
    <source>
        <dbReference type="SAM" id="MobiDB-lite"/>
    </source>
</evidence>
<accession>X8E3Z6</accession>